<feature type="region of interest" description="Disordered" evidence="1">
    <location>
        <begin position="1"/>
        <end position="55"/>
    </location>
</feature>
<dbReference type="EMBL" id="CP101873">
    <property type="protein sequence ID" value="WMT10079.1"/>
    <property type="molecule type" value="Genomic_DNA"/>
</dbReference>
<sequence length="55" mass="5671">MSEILCFGYEKGSSLEEADRSDGDADANESDADPAESGRPTGIAVAPWKGDSPPA</sequence>
<keyword evidence="3" id="KW-1185">Reference proteome</keyword>
<evidence type="ECO:0000313" key="3">
    <source>
        <dbReference type="Proteomes" id="UP001224926"/>
    </source>
</evidence>
<proteinExistence type="predicted"/>
<evidence type="ECO:0000256" key="1">
    <source>
        <dbReference type="SAM" id="MobiDB-lite"/>
    </source>
</evidence>
<protein>
    <submittedName>
        <fullName evidence="2">Uncharacterized protein</fullName>
    </submittedName>
</protein>
<accession>A0AAF0PGR9</accession>
<feature type="compositionally biased region" description="Acidic residues" evidence="1">
    <location>
        <begin position="24"/>
        <end position="34"/>
    </location>
</feature>
<evidence type="ECO:0000313" key="2">
    <source>
        <dbReference type="EMBL" id="WMT10079.1"/>
    </source>
</evidence>
<dbReference type="RefSeq" id="WP_158413753.1">
    <property type="nucleotide sequence ID" value="NZ_CP101873.1"/>
</dbReference>
<organism evidence="2 3">
    <name type="scientific">Natrinema thermotolerans</name>
    <dbReference type="NCBI Taxonomy" id="121872"/>
    <lineage>
        <taxon>Archaea</taxon>
        <taxon>Methanobacteriati</taxon>
        <taxon>Methanobacteriota</taxon>
        <taxon>Stenosarchaea group</taxon>
        <taxon>Halobacteria</taxon>
        <taxon>Halobacteriales</taxon>
        <taxon>Natrialbaceae</taxon>
        <taxon>Natrinema</taxon>
    </lineage>
</organism>
<dbReference type="AlphaFoldDB" id="A0AAF0PGR9"/>
<dbReference type="Proteomes" id="UP001224926">
    <property type="component" value="Chromosome"/>
</dbReference>
<name>A0AAF0PGR9_9EURY</name>
<feature type="compositionally biased region" description="Basic and acidic residues" evidence="1">
    <location>
        <begin position="13"/>
        <end position="23"/>
    </location>
</feature>
<dbReference type="GeneID" id="84214418"/>
<gene>
    <name evidence="2" type="ORF">NP511_10715</name>
</gene>
<reference evidence="2 3" key="1">
    <citation type="submission" date="2022-07" db="EMBL/GenBank/DDBJ databases">
        <title>Two temperate virus in Haloterrigena jeotgali A29.</title>
        <authorList>
            <person name="Deng X."/>
        </authorList>
    </citation>
    <scope>NUCLEOTIDE SEQUENCE [LARGE SCALE GENOMIC DNA]</scope>
    <source>
        <strain evidence="2 3">A29</strain>
    </source>
</reference>